<dbReference type="Gene3D" id="2.60.120.200">
    <property type="match status" value="1"/>
</dbReference>
<evidence type="ECO:0000259" key="2">
    <source>
        <dbReference type="PROSITE" id="PS51762"/>
    </source>
</evidence>
<dbReference type="GO" id="GO:0004553">
    <property type="term" value="F:hydrolase activity, hydrolyzing O-glycosyl compounds"/>
    <property type="evidence" value="ECO:0007669"/>
    <property type="project" value="InterPro"/>
</dbReference>
<proteinExistence type="inferred from homology"/>
<dbReference type="InterPro" id="IPR050546">
    <property type="entry name" value="Glycosyl_Hydrlase_16"/>
</dbReference>
<organism evidence="3 4">
    <name type="scientific">Arenibacter echinorum</name>
    <dbReference type="NCBI Taxonomy" id="440515"/>
    <lineage>
        <taxon>Bacteria</taxon>
        <taxon>Pseudomonadati</taxon>
        <taxon>Bacteroidota</taxon>
        <taxon>Flavobacteriia</taxon>
        <taxon>Flavobacteriales</taxon>
        <taxon>Flavobacteriaceae</taxon>
        <taxon>Arenibacter</taxon>
    </lineage>
</organism>
<evidence type="ECO:0000313" key="4">
    <source>
        <dbReference type="Proteomes" id="UP000249696"/>
    </source>
</evidence>
<dbReference type="SUPFAM" id="SSF49899">
    <property type="entry name" value="Concanavalin A-like lectins/glucanases"/>
    <property type="match status" value="1"/>
</dbReference>
<reference evidence="3 4" key="1">
    <citation type="submission" date="2018-06" db="EMBL/GenBank/DDBJ databases">
        <title>Genomic Encyclopedia of Archaeal and Bacterial Type Strains, Phase II (KMG-II): from individual species to whole genera.</title>
        <authorList>
            <person name="Goeker M."/>
        </authorList>
    </citation>
    <scope>NUCLEOTIDE SEQUENCE [LARGE SCALE GENOMIC DNA]</scope>
    <source>
        <strain evidence="3 4">DSM 23522</strain>
    </source>
</reference>
<feature type="domain" description="GH16" evidence="2">
    <location>
        <begin position="17"/>
        <end position="280"/>
    </location>
</feature>
<dbReference type="CDD" id="cd08023">
    <property type="entry name" value="GH16_laminarinase_like"/>
    <property type="match status" value="1"/>
</dbReference>
<dbReference type="PANTHER" id="PTHR10963">
    <property type="entry name" value="GLYCOSYL HYDROLASE-RELATED"/>
    <property type="match status" value="1"/>
</dbReference>
<accession>A0A327QWA4</accession>
<evidence type="ECO:0000256" key="1">
    <source>
        <dbReference type="ARBA" id="ARBA00006865"/>
    </source>
</evidence>
<keyword evidence="4" id="KW-1185">Reference proteome</keyword>
<dbReference type="Pfam" id="PF00722">
    <property type="entry name" value="Glyco_hydro_16"/>
    <property type="match status" value="1"/>
</dbReference>
<dbReference type="EMBL" id="QLLN01000007">
    <property type="protein sequence ID" value="RAJ08168.1"/>
    <property type="molecule type" value="Genomic_DNA"/>
</dbReference>
<dbReference type="GO" id="GO:0005975">
    <property type="term" value="P:carbohydrate metabolic process"/>
    <property type="evidence" value="ECO:0007669"/>
    <property type="project" value="InterPro"/>
</dbReference>
<evidence type="ECO:0000313" key="3">
    <source>
        <dbReference type="EMBL" id="RAJ08168.1"/>
    </source>
</evidence>
<sequence length="280" mass="32586">MFLFFLCLLASCKNQDSEEDGLPEEPYRLVWSDEFDLEGGPDPTKWKHEKGLIRNQEDQYYTDSLKNAYVMGGNLILKSIYEEIANEAYVSKEAEDWRENREFAEYTSASLTTRGLEQWTYGKIDVRAKLPKGVGVWPAIWMLGDNISEVDWPKCGELDIMEHVGYNKDSIFGSVHTETYNHTKGTAKGKAVFIANPYDEFHIYSLEWTREKINFLLDGKVYHYFNNEHRTINEWPFDQPFYLKLNLAIGGTWGGQNGVDLTIFPQQMTVDYVRVYEFTQ</sequence>
<dbReference type="PROSITE" id="PS51762">
    <property type="entry name" value="GH16_2"/>
    <property type="match status" value="1"/>
</dbReference>
<comment type="caution">
    <text evidence="3">The sequence shown here is derived from an EMBL/GenBank/DDBJ whole genome shotgun (WGS) entry which is preliminary data.</text>
</comment>
<gene>
    <name evidence="3" type="ORF">LV92_03732</name>
</gene>
<protein>
    <submittedName>
        <fullName evidence="3">Glycosyl hydrolase family 16</fullName>
    </submittedName>
</protein>
<dbReference type="PANTHER" id="PTHR10963:SF55">
    <property type="entry name" value="GLYCOSIDE HYDROLASE FAMILY 16 PROTEIN"/>
    <property type="match status" value="1"/>
</dbReference>
<comment type="similarity">
    <text evidence="1">Belongs to the glycosyl hydrolase 16 family.</text>
</comment>
<dbReference type="InterPro" id="IPR013320">
    <property type="entry name" value="ConA-like_dom_sf"/>
</dbReference>
<keyword evidence="3" id="KW-0378">Hydrolase</keyword>
<dbReference type="Proteomes" id="UP000249696">
    <property type="component" value="Unassembled WGS sequence"/>
</dbReference>
<name>A0A327QWA4_9FLAO</name>
<dbReference type="InterPro" id="IPR000757">
    <property type="entry name" value="Beta-glucanase-like"/>
</dbReference>
<dbReference type="AlphaFoldDB" id="A0A327QWA4"/>